<dbReference type="AlphaFoldDB" id="A0A5B7YIW2"/>
<accession>A0A5B7YIW2</accession>
<dbReference type="OrthoDB" id="9972912at2"/>
<keyword evidence="2" id="KW-0614">Plasmid</keyword>
<reference evidence="2 3" key="1">
    <citation type="submission" date="2019-04" db="EMBL/GenBank/DDBJ databases">
        <title>Salinimonas iocasae sp. nov., a halophilic bacterium isolated from the outer tube casing of tubeworms in Okinawa Trough.</title>
        <authorList>
            <person name="Zhang H."/>
            <person name="Wang H."/>
            <person name="Li C."/>
        </authorList>
    </citation>
    <scope>NUCLEOTIDE SEQUENCE [LARGE SCALE GENOMIC DNA]</scope>
    <source>
        <strain evidence="2 3">KX18D6</strain>
        <plasmid evidence="2 3">plas12</plasmid>
    </source>
</reference>
<evidence type="ECO:0000313" key="2">
    <source>
        <dbReference type="EMBL" id="QCZ95435.1"/>
    </source>
</evidence>
<evidence type="ECO:0000256" key="1">
    <source>
        <dbReference type="SAM" id="Phobius"/>
    </source>
</evidence>
<proteinExistence type="predicted"/>
<feature type="transmembrane region" description="Helical" evidence="1">
    <location>
        <begin position="75"/>
        <end position="93"/>
    </location>
</feature>
<evidence type="ECO:0000313" key="3">
    <source>
        <dbReference type="Proteomes" id="UP000304912"/>
    </source>
</evidence>
<geneLocation type="plasmid" evidence="2 3">
    <name>plas12</name>
</geneLocation>
<keyword evidence="1" id="KW-0472">Membrane</keyword>
<keyword evidence="1" id="KW-0812">Transmembrane</keyword>
<keyword evidence="3" id="KW-1185">Reference proteome</keyword>
<dbReference type="RefSeq" id="WP_139758132.1">
    <property type="nucleotide sequence ID" value="NZ_CP039853.1"/>
</dbReference>
<name>A0A5B7YIW2_9ALTE</name>
<feature type="transmembrane region" description="Helical" evidence="1">
    <location>
        <begin position="33"/>
        <end position="55"/>
    </location>
</feature>
<keyword evidence="1" id="KW-1133">Transmembrane helix</keyword>
<dbReference type="KEGG" id="salk:FBQ74_18030"/>
<dbReference type="EMBL" id="CP039853">
    <property type="protein sequence ID" value="QCZ95435.1"/>
    <property type="molecule type" value="Genomic_DNA"/>
</dbReference>
<gene>
    <name evidence="2" type="ORF">FBQ74_18030</name>
</gene>
<protein>
    <submittedName>
        <fullName evidence="2">Uncharacterized protein</fullName>
    </submittedName>
</protein>
<sequence>MPRSKFGKGMKYKNLSPKAREAFGHSQIDAGMAIFKAFLLLVTVLPVSFIFKSLADNKDTEVTLVSSIEKMSPGVYFMLIGFIFLSLTSGWLLRRNGLWHIHEAGQ</sequence>
<dbReference type="Proteomes" id="UP000304912">
    <property type="component" value="Plasmid plas12"/>
</dbReference>
<organism evidence="2 3">
    <name type="scientific">Salinimonas iocasae</name>
    <dbReference type="NCBI Taxonomy" id="2572577"/>
    <lineage>
        <taxon>Bacteria</taxon>
        <taxon>Pseudomonadati</taxon>
        <taxon>Pseudomonadota</taxon>
        <taxon>Gammaproteobacteria</taxon>
        <taxon>Alteromonadales</taxon>
        <taxon>Alteromonadaceae</taxon>
        <taxon>Alteromonas/Salinimonas group</taxon>
        <taxon>Salinimonas</taxon>
    </lineage>
</organism>